<name>A0A6N7J0L4_9FIRM</name>
<dbReference type="PANTHER" id="PTHR33516:SF2">
    <property type="entry name" value="LEXA REPRESSOR-RELATED"/>
    <property type="match status" value="1"/>
</dbReference>
<dbReference type="AlphaFoldDB" id="A0A6N7J0L4"/>
<dbReference type="Pfam" id="PF00717">
    <property type="entry name" value="Peptidase_S24"/>
    <property type="match status" value="1"/>
</dbReference>
<evidence type="ECO:0000259" key="1">
    <source>
        <dbReference type="Pfam" id="PF00717"/>
    </source>
</evidence>
<keyword evidence="3" id="KW-1185">Reference proteome</keyword>
<dbReference type="Proteomes" id="UP000460257">
    <property type="component" value="Unassembled WGS sequence"/>
</dbReference>
<dbReference type="CDD" id="cd06529">
    <property type="entry name" value="S24_LexA-like"/>
    <property type="match status" value="1"/>
</dbReference>
<dbReference type="InterPro" id="IPR039418">
    <property type="entry name" value="LexA-like"/>
</dbReference>
<reference evidence="2" key="1">
    <citation type="journal article" date="2020" name="Appl. Environ. Microbiol.">
        <title>Medium-Chain Fatty Acid Synthesis by 'Candidatus Weimeria bifida' gen. nov., sp. nov., and 'Candidatus Pseudoramibacter fermentans' sp. nov.</title>
        <authorList>
            <person name="Scarborough M.J."/>
            <person name="Myers K.S."/>
            <person name="Donohue T.J."/>
            <person name="Noguera D.R."/>
        </authorList>
    </citation>
    <scope>NUCLEOTIDE SEQUENCE</scope>
    <source>
        <strain evidence="2">LCO1.1</strain>
    </source>
</reference>
<gene>
    <name evidence="2" type="ORF">FRC54_09755</name>
</gene>
<feature type="domain" description="Peptidase S24/S26A/S26B/S26C" evidence="1">
    <location>
        <begin position="56"/>
        <end position="169"/>
    </location>
</feature>
<evidence type="ECO:0000313" key="2">
    <source>
        <dbReference type="EMBL" id="MQN02157.1"/>
    </source>
</evidence>
<proteinExistence type="predicted"/>
<dbReference type="PANTHER" id="PTHR33516">
    <property type="entry name" value="LEXA REPRESSOR"/>
    <property type="match status" value="1"/>
</dbReference>
<dbReference type="SUPFAM" id="SSF51306">
    <property type="entry name" value="LexA/Signal peptidase"/>
    <property type="match status" value="1"/>
</dbReference>
<dbReference type="InterPro" id="IPR036286">
    <property type="entry name" value="LexA/Signal_pep-like_sf"/>
</dbReference>
<dbReference type="InterPro" id="IPR015927">
    <property type="entry name" value="Peptidase_S24_S26A/B/C"/>
</dbReference>
<dbReference type="Gene3D" id="2.10.109.10">
    <property type="entry name" value="Umud Fragment, subunit A"/>
    <property type="match status" value="1"/>
</dbReference>
<organism evidence="2 3">
    <name type="scientific">Candidatus Weimeria bifida</name>
    <dbReference type="NCBI Taxonomy" id="2599074"/>
    <lineage>
        <taxon>Bacteria</taxon>
        <taxon>Bacillati</taxon>
        <taxon>Bacillota</taxon>
        <taxon>Clostridia</taxon>
        <taxon>Lachnospirales</taxon>
        <taxon>Lachnospiraceae</taxon>
        <taxon>Candidatus Weimeria</taxon>
    </lineage>
</organism>
<sequence>MSPTTGVYCKGTNIPYATVGRYLQYMREHGMIDYKGHRCYRTKKQLAFNTHTMQVPLLGHVACGVPKYAEENIEGYVSLPVSLLVKDHFICYEPMENPWRAGINTGDLVLIRKQDTHEPGQIVVALIEEEATMKRYYPEPEKQRIRLQPENDSLDDIIVSHCEIQGVAVKVIKDLQ</sequence>
<comment type="caution">
    <text evidence="2">The sequence shown here is derived from an EMBL/GenBank/DDBJ whole genome shotgun (WGS) entry which is preliminary data.</text>
</comment>
<protein>
    <submittedName>
        <fullName evidence="2">Repressor LexA</fullName>
    </submittedName>
</protein>
<dbReference type="EMBL" id="VOGC01000008">
    <property type="protein sequence ID" value="MQN02157.1"/>
    <property type="molecule type" value="Genomic_DNA"/>
</dbReference>
<accession>A0A6N7J0L4</accession>
<evidence type="ECO:0000313" key="3">
    <source>
        <dbReference type="Proteomes" id="UP000460257"/>
    </source>
</evidence>
<dbReference type="InterPro" id="IPR050077">
    <property type="entry name" value="LexA_repressor"/>
</dbReference>